<dbReference type="PANTHER" id="PTHR47150:SF4">
    <property type="entry name" value="HARBINGER TRANSPOSASE-DERIVED PROTEIN-RELATED"/>
    <property type="match status" value="1"/>
</dbReference>
<dbReference type="EMBL" id="BQNB010018898">
    <property type="protein sequence ID" value="GJT79433.1"/>
    <property type="molecule type" value="Genomic_DNA"/>
</dbReference>
<dbReference type="PANTHER" id="PTHR47150">
    <property type="entry name" value="OS12G0169200 PROTEIN"/>
    <property type="match status" value="1"/>
</dbReference>
<sequence>MNSDQFFFGDTDEEKEVNSLVFGFFNDVDTLLLASTSTTPIIQCDPSVRDHHGAHDRLVAAFFAEQPMYTPKQFRGRFRMRRKPFNRIVRDSNDTCPYFQNNINAVGRCGIFALVKCTSANLQLAYGFVPDSLDEYLQIGTKTAHDCVINFCNKIIELYGKEYLRKPTQTDIKKLYAYHEEIHGFLGMVGSIDFVVNFVGVIPDQIHSFC</sequence>
<name>A0ABQ5GXC0_9ASTR</name>
<evidence type="ECO:0000313" key="1">
    <source>
        <dbReference type="EMBL" id="GJT79433.1"/>
    </source>
</evidence>
<reference evidence="1" key="2">
    <citation type="submission" date="2022-01" db="EMBL/GenBank/DDBJ databases">
        <authorList>
            <person name="Yamashiro T."/>
            <person name="Shiraishi A."/>
            <person name="Satake H."/>
            <person name="Nakayama K."/>
        </authorList>
    </citation>
    <scope>NUCLEOTIDE SEQUENCE</scope>
</reference>
<reference evidence="1" key="1">
    <citation type="journal article" date="2022" name="Int. J. Mol. Sci.">
        <title>Draft Genome of Tanacetum Coccineum: Genomic Comparison of Closely Related Tanacetum-Family Plants.</title>
        <authorList>
            <person name="Yamashiro T."/>
            <person name="Shiraishi A."/>
            <person name="Nakayama K."/>
            <person name="Satake H."/>
        </authorList>
    </citation>
    <scope>NUCLEOTIDE SEQUENCE</scope>
</reference>
<evidence type="ECO:0000313" key="2">
    <source>
        <dbReference type="Proteomes" id="UP001151760"/>
    </source>
</evidence>
<keyword evidence="2" id="KW-1185">Reference proteome</keyword>
<organism evidence="1 2">
    <name type="scientific">Tanacetum coccineum</name>
    <dbReference type="NCBI Taxonomy" id="301880"/>
    <lineage>
        <taxon>Eukaryota</taxon>
        <taxon>Viridiplantae</taxon>
        <taxon>Streptophyta</taxon>
        <taxon>Embryophyta</taxon>
        <taxon>Tracheophyta</taxon>
        <taxon>Spermatophyta</taxon>
        <taxon>Magnoliopsida</taxon>
        <taxon>eudicotyledons</taxon>
        <taxon>Gunneridae</taxon>
        <taxon>Pentapetalae</taxon>
        <taxon>asterids</taxon>
        <taxon>campanulids</taxon>
        <taxon>Asterales</taxon>
        <taxon>Asteraceae</taxon>
        <taxon>Asteroideae</taxon>
        <taxon>Anthemideae</taxon>
        <taxon>Anthemidinae</taxon>
        <taxon>Tanacetum</taxon>
    </lineage>
</organism>
<gene>
    <name evidence="1" type="ORF">Tco_1053775</name>
</gene>
<proteinExistence type="predicted"/>
<dbReference type="Proteomes" id="UP001151760">
    <property type="component" value="Unassembled WGS sequence"/>
</dbReference>
<comment type="caution">
    <text evidence="1">The sequence shown here is derived from an EMBL/GenBank/DDBJ whole genome shotgun (WGS) entry which is preliminary data.</text>
</comment>
<accession>A0ABQ5GXC0</accession>
<protein>
    <submittedName>
        <fullName evidence="1">Uncharacterized protein</fullName>
    </submittedName>
</protein>